<dbReference type="EC" id="2.7.13.3" evidence="2"/>
<keyword evidence="8" id="KW-0418">Kinase</keyword>
<accession>A0A8E0NAW1</accession>
<evidence type="ECO:0000259" key="6">
    <source>
        <dbReference type="PROSITE" id="PS50109"/>
    </source>
</evidence>
<dbReference type="GO" id="GO:0000155">
    <property type="term" value="F:phosphorelay sensor kinase activity"/>
    <property type="evidence" value="ECO:0007669"/>
    <property type="project" value="InterPro"/>
</dbReference>
<dbReference type="SUPFAM" id="SSF55874">
    <property type="entry name" value="ATPase domain of HSP90 chaperone/DNA topoisomerase II/histidine kinase"/>
    <property type="match status" value="1"/>
</dbReference>
<feature type="domain" description="Histidine kinase" evidence="6">
    <location>
        <begin position="166"/>
        <end position="385"/>
    </location>
</feature>
<keyword evidence="5" id="KW-0175">Coiled coil</keyword>
<dbReference type="InterPro" id="IPR036097">
    <property type="entry name" value="HisK_dim/P_sf"/>
</dbReference>
<feature type="domain" description="Response regulatory" evidence="7">
    <location>
        <begin position="409"/>
        <end position="526"/>
    </location>
</feature>
<evidence type="ECO:0000256" key="2">
    <source>
        <dbReference type="ARBA" id="ARBA00012438"/>
    </source>
</evidence>
<feature type="modified residue" description="4-aspartylphosphate" evidence="4">
    <location>
        <position position="458"/>
    </location>
</feature>
<organism evidence="8 9">
    <name type="scientific">Brevundimonas abyssalis TAR-001</name>
    <dbReference type="NCBI Taxonomy" id="1391729"/>
    <lineage>
        <taxon>Bacteria</taxon>
        <taxon>Pseudomonadati</taxon>
        <taxon>Pseudomonadota</taxon>
        <taxon>Alphaproteobacteria</taxon>
        <taxon>Caulobacterales</taxon>
        <taxon>Caulobacteraceae</taxon>
        <taxon>Brevundimonas</taxon>
    </lineage>
</organism>
<dbReference type="InterPro" id="IPR005467">
    <property type="entry name" value="His_kinase_dom"/>
</dbReference>
<dbReference type="InterPro" id="IPR003661">
    <property type="entry name" value="HisK_dim/P_dom"/>
</dbReference>
<dbReference type="Gene3D" id="3.40.50.2300">
    <property type="match status" value="1"/>
</dbReference>
<proteinExistence type="predicted"/>
<dbReference type="SMART" id="SM00448">
    <property type="entry name" value="REC"/>
    <property type="match status" value="1"/>
</dbReference>
<comment type="caution">
    <text evidence="8">The sequence shown here is derived from an EMBL/GenBank/DDBJ whole genome shotgun (WGS) entry which is preliminary data.</text>
</comment>
<dbReference type="CDD" id="cd17546">
    <property type="entry name" value="REC_hyHK_CKI1_RcsC-like"/>
    <property type="match status" value="1"/>
</dbReference>
<dbReference type="Gene3D" id="1.10.287.130">
    <property type="match status" value="1"/>
</dbReference>
<name>A0A8E0NAW1_9CAUL</name>
<dbReference type="InterPro" id="IPR036890">
    <property type="entry name" value="HATPase_C_sf"/>
</dbReference>
<dbReference type="Gene3D" id="3.30.565.10">
    <property type="entry name" value="Histidine kinase-like ATPase, C-terminal domain"/>
    <property type="match status" value="1"/>
</dbReference>
<evidence type="ECO:0000259" key="7">
    <source>
        <dbReference type="PROSITE" id="PS50110"/>
    </source>
</evidence>
<dbReference type="InterPro" id="IPR001789">
    <property type="entry name" value="Sig_transdc_resp-reg_receiver"/>
</dbReference>
<dbReference type="InterPro" id="IPR011006">
    <property type="entry name" value="CheY-like_superfamily"/>
</dbReference>
<dbReference type="CDD" id="cd00082">
    <property type="entry name" value="HisKA"/>
    <property type="match status" value="1"/>
</dbReference>
<dbReference type="PRINTS" id="PR00344">
    <property type="entry name" value="BCTRLSENSOR"/>
</dbReference>
<evidence type="ECO:0000256" key="5">
    <source>
        <dbReference type="SAM" id="Coils"/>
    </source>
</evidence>
<dbReference type="AlphaFoldDB" id="A0A8E0NAW1"/>
<keyword evidence="8" id="KW-0808">Transferase</keyword>
<sequence length="542" mass="57963">MPTIESIAERATPAGLKTLGHEVYARFQAEPDTLVIPVVENGRPIGLIERDNFLLKFAGDHGHARYAHRTIDIVMDAEPAVVEAGVHIDAFAGPILNSGPGALLRGFIVTRDGAYWGVGSAVALLRAASEGKDRQIRALAEQEETRAQEQERAVAVARGRYDFLNALNHDLRTPLNGVLAVGELLQRQPLGANAQAHVQTIVDSSETLLRILQDAMDLSRAEAGELALEPAPTVLRGVMDAIQAEWEPRALNQGVRLMVRYDGDTELAAEIDSRRLKQVFDNLIGNALKFSRGGLVEAGLKTRAASGSVVMEARVRDSGSTLADLKDDDLFATFIKAADEGSAPGGVGLGLAICRHIVQAMSGRIWAERNQGKGVTFAFDLCAPQAVIEAEADSNVSELGGLSLQSQPHVLIVDDNATNRVVAQALCEMFGCTSETAEDGLEALEAVQATRFDLILMDIKMPRMDGVAATRAIRALDGDVSHTPIIALTANADPDDARKYVASGMSSVVEKPIKPERLRMAINTALSEGEAHASKDAARRAG</sequence>
<dbReference type="PROSITE" id="PS50110">
    <property type="entry name" value="RESPONSE_REGULATORY"/>
    <property type="match status" value="1"/>
</dbReference>
<dbReference type="InterPro" id="IPR003594">
    <property type="entry name" value="HATPase_dom"/>
</dbReference>
<dbReference type="PROSITE" id="PS50109">
    <property type="entry name" value="HIS_KIN"/>
    <property type="match status" value="1"/>
</dbReference>
<dbReference type="Pfam" id="PF00072">
    <property type="entry name" value="Response_reg"/>
    <property type="match status" value="1"/>
</dbReference>
<dbReference type="OrthoDB" id="9801651at2"/>
<dbReference type="PANTHER" id="PTHR45339:SF5">
    <property type="entry name" value="HISTIDINE KINASE"/>
    <property type="match status" value="1"/>
</dbReference>
<evidence type="ECO:0000313" key="8">
    <source>
        <dbReference type="EMBL" id="GAD58891.1"/>
    </source>
</evidence>
<dbReference type="Proteomes" id="UP000016569">
    <property type="component" value="Unassembled WGS sequence"/>
</dbReference>
<keyword evidence="3 4" id="KW-0597">Phosphoprotein</keyword>
<dbReference type="Pfam" id="PF02518">
    <property type="entry name" value="HATPase_c"/>
    <property type="match status" value="1"/>
</dbReference>
<evidence type="ECO:0000256" key="3">
    <source>
        <dbReference type="ARBA" id="ARBA00022553"/>
    </source>
</evidence>
<dbReference type="SMART" id="SM00388">
    <property type="entry name" value="HisKA"/>
    <property type="match status" value="1"/>
</dbReference>
<keyword evidence="9" id="KW-1185">Reference proteome</keyword>
<evidence type="ECO:0000313" key="9">
    <source>
        <dbReference type="Proteomes" id="UP000016569"/>
    </source>
</evidence>
<comment type="catalytic activity">
    <reaction evidence="1">
        <text>ATP + protein L-histidine = ADP + protein N-phospho-L-histidine.</text>
        <dbReference type="EC" id="2.7.13.3"/>
    </reaction>
</comment>
<evidence type="ECO:0000256" key="4">
    <source>
        <dbReference type="PROSITE-ProRule" id="PRU00169"/>
    </source>
</evidence>
<gene>
    <name evidence="8" type="ORF">MBEBAB_1141</name>
</gene>
<feature type="coiled-coil region" evidence="5">
    <location>
        <begin position="132"/>
        <end position="160"/>
    </location>
</feature>
<evidence type="ECO:0000256" key="1">
    <source>
        <dbReference type="ARBA" id="ARBA00000085"/>
    </source>
</evidence>
<dbReference type="PANTHER" id="PTHR45339">
    <property type="entry name" value="HYBRID SIGNAL TRANSDUCTION HISTIDINE KINASE J"/>
    <property type="match status" value="1"/>
</dbReference>
<dbReference type="InterPro" id="IPR004358">
    <property type="entry name" value="Sig_transdc_His_kin-like_C"/>
</dbReference>
<protein>
    <recommendedName>
        <fullName evidence="2">histidine kinase</fullName>
        <ecNumber evidence="2">2.7.13.3</ecNumber>
    </recommendedName>
</protein>
<reference evidence="9" key="1">
    <citation type="journal article" date="2013" name="Genome Announc.">
        <title>Draft Genome Sequence of the Dimorphic Prosthecate Bacterium Brevundimonas abyssalis TAR-001T.</title>
        <authorList>
            <person name="Tsubouchi T."/>
            <person name="Nishi S."/>
            <person name="Usui K."/>
            <person name="Shimane Y."/>
            <person name="Takaki Y."/>
            <person name="Maruyama T."/>
            <person name="Hatada Y."/>
        </authorList>
    </citation>
    <scope>NUCLEOTIDE SEQUENCE [LARGE SCALE GENOMIC DNA]</scope>
    <source>
        <strain evidence="9">TAR-001</strain>
    </source>
</reference>
<dbReference type="RefSeq" id="WP_021696987.1">
    <property type="nucleotide sequence ID" value="NZ_BATC01000014.1"/>
</dbReference>
<dbReference type="Pfam" id="PF00512">
    <property type="entry name" value="HisKA"/>
    <property type="match status" value="1"/>
</dbReference>
<dbReference type="EMBL" id="BATC01000014">
    <property type="protein sequence ID" value="GAD58891.1"/>
    <property type="molecule type" value="Genomic_DNA"/>
</dbReference>
<dbReference type="SUPFAM" id="SSF47384">
    <property type="entry name" value="Homodimeric domain of signal transducing histidine kinase"/>
    <property type="match status" value="1"/>
</dbReference>
<dbReference type="SMART" id="SM00387">
    <property type="entry name" value="HATPase_c"/>
    <property type="match status" value="1"/>
</dbReference>
<dbReference type="SUPFAM" id="SSF52172">
    <property type="entry name" value="CheY-like"/>
    <property type="match status" value="1"/>
</dbReference>